<name>A0A8D8RGA9_9HEMI</name>
<accession>A0A8D8RGA9</accession>
<organism evidence="2">
    <name type="scientific">Cacopsylla melanoneura</name>
    <dbReference type="NCBI Taxonomy" id="428564"/>
    <lineage>
        <taxon>Eukaryota</taxon>
        <taxon>Metazoa</taxon>
        <taxon>Ecdysozoa</taxon>
        <taxon>Arthropoda</taxon>
        <taxon>Hexapoda</taxon>
        <taxon>Insecta</taxon>
        <taxon>Pterygota</taxon>
        <taxon>Neoptera</taxon>
        <taxon>Paraneoptera</taxon>
        <taxon>Hemiptera</taxon>
        <taxon>Sternorrhyncha</taxon>
        <taxon>Psylloidea</taxon>
        <taxon>Psyllidae</taxon>
        <taxon>Psyllinae</taxon>
        <taxon>Cacopsylla</taxon>
    </lineage>
</organism>
<feature type="region of interest" description="Disordered" evidence="1">
    <location>
        <begin position="1"/>
        <end position="126"/>
    </location>
</feature>
<feature type="compositionally biased region" description="Low complexity" evidence="1">
    <location>
        <begin position="42"/>
        <end position="52"/>
    </location>
</feature>
<feature type="compositionally biased region" description="Basic and acidic residues" evidence="1">
    <location>
        <begin position="1"/>
        <end position="10"/>
    </location>
</feature>
<feature type="compositionally biased region" description="Gly residues" evidence="1">
    <location>
        <begin position="19"/>
        <end position="33"/>
    </location>
</feature>
<protein>
    <submittedName>
        <fullName evidence="2">Uncharacterized protein</fullName>
    </submittedName>
</protein>
<evidence type="ECO:0000256" key="1">
    <source>
        <dbReference type="SAM" id="MobiDB-lite"/>
    </source>
</evidence>
<reference evidence="2" key="1">
    <citation type="submission" date="2021-05" db="EMBL/GenBank/DDBJ databases">
        <authorList>
            <person name="Alioto T."/>
            <person name="Alioto T."/>
            <person name="Gomez Garrido J."/>
        </authorList>
    </citation>
    <scope>NUCLEOTIDE SEQUENCE</scope>
</reference>
<dbReference type="AlphaFoldDB" id="A0A8D8RGA9"/>
<feature type="compositionally biased region" description="Basic and acidic residues" evidence="1">
    <location>
        <begin position="109"/>
        <end position="119"/>
    </location>
</feature>
<dbReference type="EMBL" id="HBUF01156155">
    <property type="protein sequence ID" value="CAG6649179.1"/>
    <property type="molecule type" value="Transcribed_RNA"/>
</dbReference>
<proteinExistence type="predicted"/>
<feature type="compositionally biased region" description="Gly residues" evidence="1">
    <location>
        <begin position="80"/>
        <end position="95"/>
    </location>
</feature>
<sequence length="126" mass="13121">MADQKSEKDNPLPQRPGAPGRGRGGRGGGGPPGGQRPEQQHRGGQQNQHNKQPQPLMGNKPGDRNGTISGGNNHDDSNGGQRGGPGGRGGRGGGGEGEEEEGEEVVFNGEKESKQRDRPLPIIFTT</sequence>
<dbReference type="EMBL" id="HBUF01156154">
    <property type="protein sequence ID" value="CAG6649177.1"/>
    <property type="molecule type" value="Transcribed_RNA"/>
</dbReference>
<evidence type="ECO:0000313" key="2">
    <source>
        <dbReference type="EMBL" id="CAG6649177.1"/>
    </source>
</evidence>